<dbReference type="CDD" id="cd05233">
    <property type="entry name" value="SDR_c"/>
    <property type="match status" value="1"/>
</dbReference>
<dbReference type="EMBL" id="JPIT01000008">
    <property type="protein sequence ID" value="KIO46941.1"/>
    <property type="molecule type" value="Genomic_DNA"/>
</dbReference>
<name>A0A0C3MJ18_9PORP</name>
<proteinExistence type="inferred from homology"/>
<dbReference type="Pfam" id="PF13561">
    <property type="entry name" value="adh_short_C2"/>
    <property type="match status" value="1"/>
</dbReference>
<evidence type="ECO:0000313" key="7">
    <source>
        <dbReference type="Proteomes" id="UP000031980"/>
    </source>
</evidence>
<keyword evidence="2" id="KW-0560">Oxidoreductase</keyword>
<dbReference type="OrthoDB" id="9803333at2"/>
<evidence type="ECO:0000256" key="2">
    <source>
        <dbReference type="ARBA" id="ARBA00023002"/>
    </source>
</evidence>
<sequence>MNPFNLQNKTILVTGASSGIGRATAIECSKMGASLIITGRNESRLRETLNLLEGENHQSVQTDLTSDAGIEALCHRIDKIDGVVLCAGINDKSLIKHVNRDKIDRMMNINLFAPILLIRSLLKSKKLNKFASVVILSSISAYYPAVSNGLYAASKGALNSFSKILALELLPLKGRVNCIQPAFVETEMLKKYTLQEEIEKIKEDYPLGRFARPEEIAYAAIYFLSDASQWVTGNFFIMDGGFTLR</sequence>
<dbReference type="InterPro" id="IPR051122">
    <property type="entry name" value="SDR_DHRS6-like"/>
</dbReference>
<dbReference type="Gene3D" id="3.40.50.720">
    <property type="entry name" value="NAD(P)-binding Rossmann-like Domain"/>
    <property type="match status" value="1"/>
</dbReference>
<dbReference type="PANTHER" id="PTHR43477:SF1">
    <property type="entry name" value="DIHYDROANTICAPSIN 7-DEHYDROGENASE"/>
    <property type="match status" value="1"/>
</dbReference>
<dbReference type="SMART" id="SM00822">
    <property type="entry name" value="PKS_KR"/>
    <property type="match status" value="1"/>
</dbReference>
<dbReference type="SUPFAM" id="SSF51735">
    <property type="entry name" value="NAD(P)-binding Rossmann-fold domains"/>
    <property type="match status" value="1"/>
</dbReference>
<reference evidence="5 6" key="2">
    <citation type="submission" date="2014-07" db="EMBL/GenBank/DDBJ databases">
        <title>Porphyromonadaceae bacterium OUH 334697 = ATCC BAA-2682 = DSM 28341 draft genome.</title>
        <authorList>
            <person name="Sydenham T.V."/>
            <person name="Hasman H."/>
            <person name="Justesen U.S."/>
        </authorList>
    </citation>
    <scope>NUCLEOTIDE SEQUENCE [LARGE SCALE GENOMIC DNA]</scope>
    <source>
        <strain evidence="5 6">OUH 334697</strain>
    </source>
</reference>
<gene>
    <name evidence="4" type="ORF">BA92_02100</name>
    <name evidence="5" type="ORF">IE90_02670</name>
</gene>
<dbReference type="InterPro" id="IPR002347">
    <property type="entry name" value="SDR_fam"/>
</dbReference>
<dbReference type="PANTHER" id="PTHR43477">
    <property type="entry name" value="DIHYDROANTICAPSIN 7-DEHYDROGENASE"/>
    <property type="match status" value="1"/>
</dbReference>
<dbReference type="InterPro" id="IPR036291">
    <property type="entry name" value="NAD(P)-bd_dom_sf"/>
</dbReference>
<dbReference type="GO" id="GO:0016491">
    <property type="term" value="F:oxidoreductase activity"/>
    <property type="evidence" value="ECO:0007669"/>
    <property type="project" value="UniProtKB-KW"/>
</dbReference>
<dbReference type="EMBL" id="JPIU01000025">
    <property type="protein sequence ID" value="KIO46678.1"/>
    <property type="molecule type" value="Genomic_DNA"/>
</dbReference>
<reference evidence="4 7" key="1">
    <citation type="submission" date="2014-07" db="EMBL/GenBank/DDBJ databases">
        <title>Porphyromonadaceae bacterium OUH 308042 = ATCC BAA-2681 = DSM 28342 draft genome.</title>
        <authorList>
            <person name="Sydenham T.V."/>
            <person name="Hasman H."/>
            <person name="Justensen U.S."/>
        </authorList>
    </citation>
    <scope>NUCLEOTIDE SEQUENCE [LARGE SCALE GENOMIC DNA]</scope>
    <source>
        <strain evidence="4 7">OUH 308042</strain>
    </source>
</reference>
<comment type="similarity">
    <text evidence="1">Belongs to the short-chain dehydrogenases/reductases (SDR) family.</text>
</comment>
<dbReference type="Proteomes" id="UP000031980">
    <property type="component" value="Unassembled WGS sequence"/>
</dbReference>
<organism evidence="4 7">
    <name type="scientific">Sanguibacteroides justesenii</name>
    <dbReference type="NCBI Taxonomy" id="1547597"/>
    <lineage>
        <taxon>Bacteria</taxon>
        <taxon>Pseudomonadati</taxon>
        <taxon>Bacteroidota</taxon>
        <taxon>Bacteroidia</taxon>
        <taxon>Bacteroidales</taxon>
        <taxon>Porphyromonadaceae</taxon>
        <taxon>Sanguibacteroides</taxon>
    </lineage>
</organism>
<protein>
    <recommendedName>
        <fullName evidence="3">Ketoreductase domain-containing protein</fullName>
    </recommendedName>
</protein>
<feature type="domain" description="Ketoreductase" evidence="3">
    <location>
        <begin position="9"/>
        <end position="186"/>
    </location>
</feature>
<evidence type="ECO:0000313" key="4">
    <source>
        <dbReference type="EMBL" id="KIO46678.1"/>
    </source>
</evidence>
<dbReference type="PROSITE" id="PS00061">
    <property type="entry name" value="ADH_SHORT"/>
    <property type="match status" value="1"/>
</dbReference>
<comment type="caution">
    <text evidence="4">The sequence shown here is derived from an EMBL/GenBank/DDBJ whole genome shotgun (WGS) entry which is preliminary data.</text>
</comment>
<dbReference type="RefSeq" id="WP_041502353.1">
    <property type="nucleotide sequence ID" value="NZ_JPIT01000008.1"/>
</dbReference>
<dbReference type="FunFam" id="3.40.50.720:FF:000084">
    <property type="entry name" value="Short-chain dehydrogenase reductase"/>
    <property type="match status" value="1"/>
</dbReference>
<evidence type="ECO:0000313" key="5">
    <source>
        <dbReference type="EMBL" id="KIO46941.1"/>
    </source>
</evidence>
<dbReference type="AlphaFoldDB" id="A0A0C3MJ18"/>
<evidence type="ECO:0000256" key="1">
    <source>
        <dbReference type="ARBA" id="ARBA00006484"/>
    </source>
</evidence>
<dbReference type="InterPro" id="IPR057326">
    <property type="entry name" value="KR_dom"/>
</dbReference>
<accession>A0A0C3MJ18</accession>
<dbReference type="Proteomes" id="UP000031937">
    <property type="component" value="Unassembled WGS sequence"/>
</dbReference>
<evidence type="ECO:0000313" key="6">
    <source>
        <dbReference type="Proteomes" id="UP000031937"/>
    </source>
</evidence>
<keyword evidence="7" id="KW-1185">Reference proteome</keyword>
<dbReference type="InterPro" id="IPR020904">
    <property type="entry name" value="Sc_DH/Rdtase_CS"/>
</dbReference>
<evidence type="ECO:0000259" key="3">
    <source>
        <dbReference type="SMART" id="SM00822"/>
    </source>
</evidence>
<dbReference type="PRINTS" id="PR00081">
    <property type="entry name" value="GDHRDH"/>
</dbReference>